<dbReference type="InterPro" id="IPR002347">
    <property type="entry name" value="SDR_fam"/>
</dbReference>
<keyword evidence="2" id="KW-1185">Reference proteome</keyword>
<dbReference type="EMBL" id="LUCM01008210">
    <property type="protein sequence ID" value="KAA0188780.1"/>
    <property type="molecule type" value="Genomic_DNA"/>
</dbReference>
<name>A0A8E0RP25_9TREM</name>
<comment type="caution">
    <text evidence="1">The sequence shown here is derived from an EMBL/GenBank/DDBJ whole genome shotgun (WGS) entry which is preliminary data.</text>
</comment>
<dbReference type="Proteomes" id="UP000728185">
    <property type="component" value="Unassembled WGS sequence"/>
</dbReference>
<accession>A0A8E0RP25</accession>
<dbReference type="AlphaFoldDB" id="A0A8E0RP25"/>
<dbReference type="Pfam" id="PF13561">
    <property type="entry name" value="adh_short_C2"/>
    <property type="match status" value="1"/>
</dbReference>
<dbReference type="PANTHER" id="PTHR43975:SF2">
    <property type="entry name" value="EG:BACR7A4.14 PROTEIN-RELATED"/>
    <property type="match status" value="1"/>
</dbReference>
<gene>
    <name evidence="1" type="ORF">FBUS_08865</name>
</gene>
<dbReference type="PRINTS" id="PR00080">
    <property type="entry name" value="SDRFAMILY"/>
</dbReference>
<evidence type="ECO:0000313" key="2">
    <source>
        <dbReference type="Proteomes" id="UP000728185"/>
    </source>
</evidence>
<organism evidence="1 2">
    <name type="scientific">Fasciolopsis buskii</name>
    <dbReference type="NCBI Taxonomy" id="27845"/>
    <lineage>
        <taxon>Eukaryota</taxon>
        <taxon>Metazoa</taxon>
        <taxon>Spiralia</taxon>
        <taxon>Lophotrochozoa</taxon>
        <taxon>Platyhelminthes</taxon>
        <taxon>Trematoda</taxon>
        <taxon>Digenea</taxon>
        <taxon>Plagiorchiida</taxon>
        <taxon>Echinostomata</taxon>
        <taxon>Echinostomatoidea</taxon>
        <taxon>Fasciolidae</taxon>
        <taxon>Fasciolopsis</taxon>
    </lineage>
</organism>
<evidence type="ECO:0000313" key="1">
    <source>
        <dbReference type="EMBL" id="KAA0188780.1"/>
    </source>
</evidence>
<reference evidence="1" key="1">
    <citation type="submission" date="2019-05" db="EMBL/GenBank/DDBJ databases">
        <title>Annotation for the trematode Fasciolopsis buski.</title>
        <authorList>
            <person name="Choi Y.-J."/>
        </authorList>
    </citation>
    <scope>NUCLEOTIDE SEQUENCE</scope>
    <source>
        <strain evidence="1">HT</strain>
        <tissue evidence="1">Whole worm</tissue>
    </source>
</reference>
<dbReference type="Gene3D" id="3.40.50.720">
    <property type="entry name" value="NAD(P)-binding Rossmann-like Domain"/>
    <property type="match status" value="1"/>
</dbReference>
<dbReference type="SUPFAM" id="SSF51735">
    <property type="entry name" value="NAD(P)-binding Rossmann-fold domains"/>
    <property type="match status" value="1"/>
</dbReference>
<protein>
    <submittedName>
        <fullName evidence="1">Tropinone reductase 2</fullName>
    </submittedName>
</protein>
<dbReference type="FunFam" id="3.40.50.720:FF:000084">
    <property type="entry name" value="Short-chain dehydrogenase reductase"/>
    <property type="match status" value="1"/>
</dbReference>
<sequence length="266" mass="28848">MCISVHRDFYWNFQGASSGIGRATAVLFAKLGSRLALVARDEKRLQETLDECRQASSLTASDDKEPFICIPADLSDTKQIETAFKHAMDHFSQLDILVNNAGILIRDTVETLNADIFERTMNVNLRAAVWMTHFAVPALIQSKGSIVNVSSVCGNRSFSGVMSYCVSKAALDQFTRCCALELAPKGVRVNSVNPGVIVTPLQRTGGLTEEEYAQFLERSKESHPLGRPGNVDEVARAIAFLASSAASFTTGDLLGVDGGRAVMCPR</sequence>
<proteinExistence type="predicted"/>
<dbReference type="PANTHER" id="PTHR43975">
    <property type="entry name" value="ZGC:101858"/>
    <property type="match status" value="1"/>
</dbReference>
<dbReference type="InterPro" id="IPR036291">
    <property type="entry name" value="NAD(P)-bd_dom_sf"/>
</dbReference>
<dbReference type="PRINTS" id="PR00081">
    <property type="entry name" value="GDHRDH"/>
</dbReference>
<dbReference type="OrthoDB" id="47007at2759"/>